<dbReference type="PROSITE" id="PS00086">
    <property type="entry name" value="CYTOCHROME_P450"/>
    <property type="match status" value="1"/>
</dbReference>
<dbReference type="Proteomes" id="UP000007015">
    <property type="component" value="Chromosome 1"/>
</dbReference>
<evidence type="ECO:0000313" key="8">
    <source>
        <dbReference type="Proteomes" id="UP000007015"/>
    </source>
</evidence>
<evidence type="ECO:0008006" key="9">
    <source>
        <dbReference type="Google" id="ProtNLM"/>
    </source>
</evidence>
<dbReference type="Pfam" id="PF00067">
    <property type="entry name" value="p450"/>
    <property type="match status" value="1"/>
</dbReference>
<dbReference type="GO" id="GO:0006629">
    <property type="term" value="P:lipid metabolic process"/>
    <property type="evidence" value="ECO:0007669"/>
    <property type="project" value="UniProtKB-ARBA"/>
</dbReference>
<name>B8AAX1_ORYSI</name>
<proteinExistence type="inferred from homology"/>
<dbReference type="GO" id="GO:0020037">
    <property type="term" value="F:heme binding"/>
    <property type="evidence" value="ECO:0007669"/>
    <property type="project" value="InterPro"/>
</dbReference>
<organism evidence="7 8">
    <name type="scientific">Oryza sativa subsp. indica</name>
    <name type="common">Rice</name>
    <dbReference type="NCBI Taxonomy" id="39946"/>
    <lineage>
        <taxon>Eukaryota</taxon>
        <taxon>Viridiplantae</taxon>
        <taxon>Streptophyta</taxon>
        <taxon>Embryophyta</taxon>
        <taxon>Tracheophyta</taxon>
        <taxon>Spermatophyta</taxon>
        <taxon>Magnoliopsida</taxon>
        <taxon>Liliopsida</taxon>
        <taxon>Poales</taxon>
        <taxon>Poaceae</taxon>
        <taxon>BOP clade</taxon>
        <taxon>Oryzoideae</taxon>
        <taxon>Oryzeae</taxon>
        <taxon>Oryzinae</taxon>
        <taxon>Oryza</taxon>
        <taxon>Oryza sativa</taxon>
    </lineage>
</organism>
<comment type="similarity">
    <text evidence="1 5">Belongs to the cytochrome P450 family.</text>
</comment>
<dbReference type="InterPro" id="IPR001128">
    <property type="entry name" value="Cyt_P450"/>
</dbReference>
<dbReference type="InterPro" id="IPR036396">
    <property type="entry name" value="Cyt_P450_sf"/>
</dbReference>
<evidence type="ECO:0000256" key="4">
    <source>
        <dbReference type="ARBA" id="ARBA00023004"/>
    </source>
</evidence>
<dbReference type="GO" id="GO:0004497">
    <property type="term" value="F:monooxygenase activity"/>
    <property type="evidence" value="ECO:0007669"/>
    <property type="project" value="UniProtKB-KW"/>
</dbReference>
<dbReference type="GO" id="GO:0005506">
    <property type="term" value="F:iron ion binding"/>
    <property type="evidence" value="ECO:0007669"/>
    <property type="project" value="InterPro"/>
</dbReference>
<keyword evidence="5" id="KW-0349">Heme</keyword>
<keyword evidence="4 5" id="KW-0408">Iron</keyword>
<evidence type="ECO:0000256" key="1">
    <source>
        <dbReference type="ARBA" id="ARBA00010617"/>
    </source>
</evidence>
<gene>
    <name evidence="7" type="ORF">OsI_04115</name>
</gene>
<keyword evidence="8" id="KW-1185">Reference proteome</keyword>
<dbReference type="EMBL" id="CM000126">
    <property type="protein sequence ID" value="EEC71660.1"/>
    <property type="molecule type" value="Genomic_DNA"/>
</dbReference>
<dbReference type="HOGENOM" id="CLU_001570_27_2_1"/>
<dbReference type="SUPFAM" id="SSF48264">
    <property type="entry name" value="Cytochrome P450"/>
    <property type="match status" value="2"/>
</dbReference>
<dbReference type="OMA" id="ARECPTH"/>
<evidence type="ECO:0000256" key="2">
    <source>
        <dbReference type="ARBA" id="ARBA00022723"/>
    </source>
</evidence>
<keyword evidence="3 5" id="KW-0560">Oxidoreductase</keyword>
<dbReference type="STRING" id="39946.B8AAX1"/>
<feature type="signal peptide" evidence="6">
    <location>
        <begin position="1"/>
        <end position="26"/>
    </location>
</feature>
<keyword evidence="6" id="KW-0732">Signal</keyword>
<feature type="chain" id="PRO_5002867621" description="Cytochrome P450" evidence="6">
    <location>
        <begin position="27"/>
        <end position="286"/>
    </location>
</feature>
<dbReference type="GO" id="GO:0016705">
    <property type="term" value="F:oxidoreductase activity, acting on paired donors, with incorporation or reduction of molecular oxygen"/>
    <property type="evidence" value="ECO:0007669"/>
    <property type="project" value="InterPro"/>
</dbReference>
<protein>
    <recommendedName>
        <fullName evidence="9">Cytochrome P450</fullName>
    </recommendedName>
</protein>
<keyword evidence="5" id="KW-0503">Monooxygenase</keyword>
<keyword evidence="2 5" id="KW-0479">Metal-binding</keyword>
<evidence type="ECO:0000256" key="5">
    <source>
        <dbReference type="RuleBase" id="RU000461"/>
    </source>
</evidence>
<dbReference type="InterPro" id="IPR017972">
    <property type="entry name" value="Cyt_P450_CS"/>
</dbReference>
<evidence type="ECO:0000256" key="3">
    <source>
        <dbReference type="ARBA" id="ARBA00023002"/>
    </source>
</evidence>
<reference evidence="7 8" key="1">
    <citation type="journal article" date="2005" name="PLoS Biol.">
        <title>The genomes of Oryza sativa: a history of duplications.</title>
        <authorList>
            <person name="Yu J."/>
            <person name="Wang J."/>
            <person name="Lin W."/>
            <person name="Li S."/>
            <person name="Li H."/>
            <person name="Zhou J."/>
            <person name="Ni P."/>
            <person name="Dong W."/>
            <person name="Hu S."/>
            <person name="Zeng C."/>
            <person name="Zhang J."/>
            <person name="Zhang Y."/>
            <person name="Li R."/>
            <person name="Xu Z."/>
            <person name="Li S."/>
            <person name="Li X."/>
            <person name="Zheng H."/>
            <person name="Cong L."/>
            <person name="Lin L."/>
            <person name="Yin J."/>
            <person name="Geng J."/>
            <person name="Li G."/>
            <person name="Shi J."/>
            <person name="Liu J."/>
            <person name="Lv H."/>
            <person name="Li J."/>
            <person name="Wang J."/>
            <person name="Deng Y."/>
            <person name="Ran L."/>
            <person name="Shi X."/>
            <person name="Wang X."/>
            <person name="Wu Q."/>
            <person name="Li C."/>
            <person name="Ren X."/>
            <person name="Wang J."/>
            <person name="Wang X."/>
            <person name="Li D."/>
            <person name="Liu D."/>
            <person name="Zhang X."/>
            <person name="Ji Z."/>
            <person name="Zhao W."/>
            <person name="Sun Y."/>
            <person name="Zhang Z."/>
            <person name="Bao J."/>
            <person name="Han Y."/>
            <person name="Dong L."/>
            <person name="Ji J."/>
            <person name="Chen P."/>
            <person name="Wu S."/>
            <person name="Liu J."/>
            <person name="Xiao Y."/>
            <person name="Bu D."/>
            <person name="Tan J."/>
            <person name="Yang L."/>
            <person name="Ye C."/>
            <person name="Zhang J."/>
            <person name="Xu J."/>
            <person name="Zhou Y."/>
            <person name="Yu Y."/>
            <person name="Zhang B."/>
            <person name="Zhuang S."/>
            <person name="Wei H."/>
            <person name="Liu B."/>
            <person name="Lei M."/>
            <person name="Yu H."/>
            <person name="Li Y."/>
            <person name="Xu H."/>
            <person name="Wei S."/>
            <person name="He X."/>
            <person name="Fang L."/>
            <person name="Zhang Z."/>
            <person name="Zhang Y."/>
            <person name="Huang X."/>
            <person name="Su Z."/>
            <person name="Tong W."/>
            <person name="Li J."/>
            <person name="Tong Z."/>
            <person name="Li S."/>
            <person name="Ye J."/>
            <person name="Wang L."/>
            <person name="Fang L."/>
            <person name="Lei T."/>
            <person name="Chen C."/>
            <person name="Chen H."/>
            <person name="Xu Z."/>
            <person name="Li H."/>
            <person name="Huang H."/>
            <person name="Zhang F."/>
            <person name="Xu H."/>
            <person name="Li N."/>
            <person name="Zhao C."/>
            <person name="Li S."/>
            <person name="Dong L."/>
            <person name="Huang Y."/>
            <person name="Li L."/>
            <person name="Xi Y."/>
            <person name="Qi Q."/>
            <person name="Li W."/>
            <person name="Zhang B."/>
            <person name="Hu W."/>
            <person name="Zhang Y."/>
            <person name="Tian X."/>
            <person name="Jiao Y."/>
            <person name="Liang X."/>
            <person name="Jin J."/>
            <person name="Gao L."/>
            <person name="Zheng W."/>
            <person name="Hao B."/>
            <person name="Liu S."/>
            <person name="Wang W."/>
            <person name="Yuan L."/>
            <person name="Cao M."/>
            <person name="McDermott J."/>
            <person name="Samudrala R."/>
            <person name="Wang J."/>
            <person name="Wong G.K."/>
            <person name="Yang H."/>
        </authorList>
    </citation>
    <scope>NUCLEOTIDE SEQUENCE [LARGE SCALE GENOMIC DNA]</scope>
    <source>
        <strain evidence="8">cv. 93-11</strain>
    </source>
</reference>
<accession>B8AAX1</accession>
<dbReference type="Gramene" id="BGIOSGA004635-TA">
    <property type="protein sequence ID" value="BGIOSGA004635-PA"/>
    <property type="gene ID" value="BGIOSGA004635"/>
</dbReference>
<evidence type="ECO:0000256" key="6">
    <source>
        <dbReference type="SAM" id="SignalP"/>
    </source>
</evidence>
<dbReference type="Gene3D" id="1.10.630.10">
    <property type="entry name" value="Cytochrome P450"/>
    <property type="match status" value="2"/>
</dbReference>
<dbReference type="AlphaFoldDB" id="B8AAX1"/>
<sequence length="286" mass="32303">MEFSSSSTSLFLLLSILPLLYFLCQRNDPKKQPHAHGLKSYPVVGIVPHFTKNKDRFLEFTTEIMKRSPTQTMSFKALGLTGGGVITANPANVKYTLKTNFGNYPKGELAVSMVVDFLGHGIFNSDGEQWQWQRKAASYEFNKRSLRNFVVDTVRSEVVERLLPLLERAERDGRTLDVQDVLERFAFDNICQDIWGADCEEFRPERWLDEVGAFRPESPFKYPVFHAGPRMCLGKEMADIQMKSIVASVLERFSLQYAGGEGHPGLVLSVTLRMKGGLPMQVATRG</sequence>
<evidence type="ECO:0000313" key="7">
    <source>
        <dbReference type="EMBL" id="EEC71660.1"/>
    </source>
</evidence>
<dbReference type="PANTHER" id="PTHR24296">
    <property type="entry name" value="CYTOCHROME P450"/>
    <property type="match status" value="1"/>
</dbReference>